<feature type="region of interest" description="Disordered" evidence="6">
    <location>
        <begin position="224"/>
        <end position="248"/>
    </location>
</feature>
<evidence type="ECO:0000259" key="7">
    <source>
        <dbReference type="PROSITE" id="PS50977"/>
    </source>
</evidence>
<keyword evidence="9" id="KW-1185">Reference proteome</keyword>
<comment type="caution">
    <text evidence="8">The sequence shown here is derived from an EMBL/GenBank/DDBJ whole genome shotgun (WGS) entry which is preliminary data.</text>
</comment>
<dbReference type="Pfam" id="PF00440">
    <property type="entry name" value="TetR_N"/>
    <property type="match status" value="1"/>
</dbReference>
<evidence type="ECO:0000256" key="6">
    <source>
        <dbReference type="SAM" id="MobiDB-lite"/>
    </source>
</evidence>
<dbReference type="InterPro" id="IPR036271">
    <property type="entry name" value="Tet_transcr_reg_TetR-rel_C_sf"/>
</dbReference>
<dbReference type="PRINTS" id="PR00455">
    <property type="entry name" value="HTHTETR"/>
</dbReference>
<keyword evidence="1" id="KW-0678">Repressor</keyword>
<feature type="DNA-binding region" description="H-T-H motif" evidence="5">
    <location>
        <begin position="59"/>
        <end position="78"/>
    </location>
</feature>
<sequence>MNVRSQKLTRPLAAAAEALRHALGGCSAGSADTPHDQRRRQILAAARACFARSGFHGASMQEICAEAQMSPGGLYRYFRSKDDMIDAIVEEQRERNARLLAELSGPGPLIDRLMSVAMVFVREMNEPGAVALLTEVYAESFRNSTLGEKFLSNEDEVRVGIRAFMEEQMAAGRIAPTHDLEAVMSFLCGTMDGVVMRMAFDGALSPERIEPLLRDVVVALLRPDETGSSGSIETDGSPPSRESEPLTL</sequence>
<dbReference type="SUPFAM" id="SSF46689">
    <property type="entry name" value="Homeodomain-like"/>
    <property type="match status" value="1"/>
</dbReference>
<evidence type="ECO:0000256" key="3">
    <source>
        <dbReference type="ARBA" id="ARBA00023125"/>
    </source>
</evidence>
<dbReference type="InterPro" id="IPR050109">
    <property type="entry name" value="HTH-type_TetR-like_transc_reg"/>
</dbReference>
<gene>
    <name evidence="8" type="ORF">KL771_00890</name>
</gene>
<reference evidence="8 9" key="1">
    <citation type="submission" date="2021-06" db="EMBL/GenBank/DDBJ databases">
        <authorList>
            <person name="Grouzdev D.S."/>
            <person name="Koziaeva V."/>
        </authorList>
    </citation>
    <scope>NUCLEOTIDE SEQUENCE [LARGE SCALE GENOMIC DNA]</scope>
    <source>
        <strain evidence="8 9">22</strain>
    </source>
</reference>
<evidence type="ECO:0000313" key="9">
    <source>
        <dbReference type="Proteomes" id="UP000766595"/>
    </source>
</evidence>
<dbReference type="GO" id="GO:0003700">
    <property type="term" value="F:DNA-binding transcription factor activity"/>
    <property type="evidence" value="ECO:0007669"/>
    <property type="project" value="TreeGrafter"/>
</dbReference>
<keyword evidence="3 5" id="KW-0238">DNA-binding</keyword>
<dbReference type="Proteomes" id="UP000766595">
    <property type="component" value="Unassembled WGS sequence"/>
</dbReference>
<keyword evidence="4" id="KW-0804">Transcription</keyword>
<dbReference type="Gene3D" id="1.10.357.10">
    <property type="entry name" value="Tetracycline Repressor, domain 2"/>
    <property type="match status" value="1"/>
</dbReference>
<dbReference type="Pfam" id="PF13977">
    <property type="entry name" value="TetR_C_6"/>
    <property type="match status" value="1"/>
</dbReference>
<proteinExistence type="predicted"/>
<dbReference type="GO" id="GO:0000976">
    <property type="term" value="F:transcription cis-regulatory region binding"/>
    <property type="evidence" value="ECO:0007669"/>
    <property type="project" value="TreeGrafter"/>
</dbReference>
<feature type="domain" description="HTH tetR-type" evidence="7">
    <location>
        <begin position="36"/>
        <end position="96"/>
    </location>
</feature>
<keyword evidence="2" id="KW-0805">Transcription regulation</keyword>
<name>A0A947CZW9_9HYPH</name>
<evidence type="ECO:0000313" key="8">
    <source>
        <dbReference type="EMBL" id="MBT9287986.1"/>
    </source>
</evidence>
<dbReference type="RefSeq" id="WP_261966678.1">
    <property type="nucleotide sequence ID" value="NZ_JAHHZF010000001.1"/>
</dbReference>
<dbReference type="AlphaFoldDB" id="A0A947CZW9"/>
<dbReference type="PANTHER" id="PTHR30055">
    <property type="entry name" value="HTH-TYPE TRANSCRIPTIONAL REGULATOR RUTR"/>
    <property type="match status" value="1"/>
</dbReference>
<accession>A0A947CZW9</accession>
<dbReference type="PROSITE" id="PS50977">
    <property type="entry name" value="HTH_TETR_2"/>
    <property type="match status" value="1"/>
</dbReference>
<dbReference type="EMBL" id="JAHHZF010000001">
    <property type="protein sequence ID" value="MBT9287986.1"/>
    <property type="molecule type" value="Genomic_DNA"/>
</dbReference>
<dbReference type="SUPFAM" id="SSF48498">
    <property type="entry name" value="Tetracyclin repressor-like, C-terminal domain"/>
    <property type="match status" value="1"/>
</dbReference>
<organism evidence="8 9">
    <name type="scientific">Prosthecodimorpha staleyi</name>
    <dbReference type="NCBI Taxonomy" id="2840188"/>
    <lineage>
        <taxon>Bacteria</taxon>
        <taxon>Pseudomonadati</taxon>
        <taxon>Pseudomonadota</taxon>
        <taxon>Alphaproteobacteria</taxon>
        <taxon>Hyphomicrobiales</taxon>
        <taxon>Ancalomicrobiaceae</taxon>
        <taxon>Prosthecodimorpha</taxon>
    </lineage>
</organism>
<evidence type="ECO:0000256" key="2">
    <source>
        <dbReference type="ARBA" id="ARBA00023015"/>
    </source>
</evidence>
<dbReference type="InterPro" id="IPR039538">
    <property type="entry name" value="BetI_C"/>
</dbReference>
<protein>
    <submittedName>
        <fullName evidence="8">TetR/AcrR family transcriptional regulator</fullName>
    </submittedName>
</protein>
<evidence type="ECO:0000256" key="1">
    <source>
        <dbReference type="ARBA" id="ARBA00022491"/>
    </source>
</evidence>
<dbReference type="InterPro" id="IPR001647">
    <property type="entry name" value="HTH_TetR"/>
</dbReference>
<dbReference type="InterPro" id="IPR009057">
    <property type="entry name" value="Homeodomain-like_sf"/>
</dbReference>
<evidence type="ECO:0000256" key="5">
    <source>
        <dbReference type="PROSITE-ProRule" id="PRU00335"/>
    </source>
</evidence>
<evidence type="ECO:0000256" key="4">
    <source>
        <dbReference type="ARBA" id="ARBA00023163"/>
    </source>
</evidence>
<dbReference type="PANTHER" id="PTHR30055:SF226">
    <property type="entry name" value="HTH-TYPE TRANSCRIPTIONAL REGULATOR PKSA"/>
    <property type="match status" value="1"/>
</dbReference>